<dbReference type="GO" id="GO:0006213">
    <property type="term" value="P:pyrimidine nucleoside metabolic process"/>
    <property type="evidence" value="ECO:0007669"/>
    <property type="project" value="InterPro"/>
</dbReference>
<keyword evidence="2 4" id="KW-0808">Transferase</keyword>
<sequence>MSDHPTNLMHVQRLGVLTQHELIVLVHADCPVCRSEGMSAHSQVTITHGDNSIIATLYQVTEDWLPVGTVGLADLAWERLGVEAGDTVRITHAPPLMSLGFVRQRIFDDGLNEAQIREIVTDIVRGAYSDIHLTAFVTATAAKPLSTREVISLTRAMIDTGDRIDWGVTPVADKHCVGGLPANRTTPIVVSIAAANGLLIPKTSSRAITSPAGTADTMETLTRVDLNRDELRKVIQTEGGCFIWGDAVDFSPADTAIIRVERALNFDSAGSMVASVLSKKIAAGATHVVIDIPVGPTAKIRNRAQARDLADLFTTVASTFGLALRIEVSDGSQPIGRGIGPALEARDVVNVLKRAPNAPQDLREKSLTLAGAVLELTEKAGTGEGLAIATETLDSGRAWDKFLAICKAQGGVFDPPVAKFQRPVNATRSGRVAAIDNHRLARVAKLAGAPDDKAAGLDLHVRIGDAVRQGTPLYTLHTESIGELTYVLDYVKSNPDIIELTR</sequence>
<organism evidence="6 7">
    <name type="scientific">Hyphomonas jannaschiana VP2</name>
    <dbReference type="NCBI Taxonomy" id="1280952"/>
    <lineage>
        <taxon>Bacteria</taxon>
        <taxon>Pseudomonadati</taxon>
        <taxon>Pseudomonadota</taxon>
        <taxon>Alphaproteobacteria</taxon>
        <taxon>Hyphomonadales</taxon>
        <taxon>Hyphomonadaceae</taxon>
        <taxon>Hyphomonas</taxon>
    </lineage>
</organism>
<evidence type="ECO:0000259" key="5">
    <source>
        <dbReference type="SMART" id="SM00941"/>
    </source>
</evidence>
<dbReference type="InterPro" id="IPR035902">
    <property type="entry name" value="Nuc_phospho_transferase"/>
</dbReference>
<dbReference type="EC" id="2.4.2.4" evidence="4"/>
<dbReference type="NCBIfam" id="NF003338">
    <property type="entry name" value="PRK04350.1"/>
    <property type="match status" value="1"/>
</dbReference>
<dbReference type="Proteomes" id="UP000024816">
    <property type="component" value="Unassembled WGS sequence"/>
</dbReference>
<dbReference type="PATRIC" id="fig|1280952.3.peg.3231"/>
<dbReference type="PANTHER" id="PTHR10515">
    <property type="entry name" value="THYMIDINE PHOSPHORYLASE"/>
    <property type="match status" value="1"/>
</dbReference>
<dbReference type="RefSeq" id="WP_035584219.1">
    <property type="nucleotide sequence ID" value="NZ_ARYJ01000015.1"/>
</dbReference>
<evidence type="ECO:0000256" key="4">
    <source>
        <dbReference type="HAMAP-Rule" id="MF_00703"/>
    </source>
</evidence>
<evidence type="ECO:0000313" key="7">
    <source>
        <dbReference type="Proteomes" id="UP000024816"/>
    </source>
</evidence>
<dbReference type="InterPro" id="IPR036566">
    <property type="entry name" value="PYNP-like_C_sf"/>
</dbReference>
<evidence type="ECO:0000313" key="6">
    <source>
        <dbReference type="EMBL" id="KCZ83969.1"/>
    </source>
</evidence>
<feature type="domain" description="Pyrimidine nucleoside phosphorylase C-terminal" evidence="5">
    <location>
        <begin position="431"/>
        <end position="498"/>
    </location>
</feature>
<dbReference type="InterPro" id="IPR013102">
    <property type="entry name" value="PYNP_C"/>
</dbReference>
<dbReference type="Pfam" id="PF02885">
    <property type="entry name" value="Glycos_trans_3N"/>
    <property type="match status" value="1"/>
</dbReference>
<dbReference type="PANTHER" id="PTHR10515:SF0">
    <property type="entry name" value="THYMIDINE PHOSPHORYLASE"/>
    <property type="match status" value="1"/>
</dbReference>
<dbReference type="InterPro" id="IPR017459">
    <property type="entry name" value="Glycosyl_Trfase_fam3_N_dom"/>
</dbReference>
<protein>
    <recommendedName>
        <fullName evidence="4">Putative thymidine phosphorylase</fullName>
        <ecNumber evidence="4">2.4.2.4</ecNumber>
    </recommendedName>
    <alternativeName>
        <fullName evidence="4">TdRPase</fullName>
    </alternativeName>
</protein>
<dbReference type="GO" id="GO:0009032">
    <property type="term" value="F:thymidine phosphorylase activity"/>
    <property type="evidence" value="ECO:0007669"/>
    <property type="project" value="UniProtKB-UniRule"/>
</dbReference>
<dbReference type="InterPro" id="IPR000312">
    <property type="entry name" value="Glycosyl_Trfase_fam3"/>
</dbReference>
<dbReference type="SUPFAM" id="SSF52418">
    <property type="entry name" value="Nucleoside phosphorylase/phosphoribosyltransferase catalytic domain"/>
    <property type="match status" value="1"/>
</dbReference>
<comment type="caution">
    <text evidence="6">The sequence shown here is derived from an EMBL/GenBank/DDBJ whole genome shotgun (WGS) entry which is preliminary data.</text>
</comment>
<dbReference type="Pfam" id="PF00591">
    <property type="entry name" value="Glycos_transf_3"/>
    <property type="match status" value="1"/>
</dbReference>
<evidence type="ECO:0000256" key="3">
    <source>
        <dbReference type="ARBA" id="ARBA00048550"/>
    </source>
</evidence>
<dbReference type="InterPro" id="IPR028579">
    <property type="entry name" value="Thym_Pase_Put"/>
</dbReference>
<evidence type="ECO:0000256" key="2">
    <source>
        <dbReference type="ARBA" id="ARBA00022679"/>
    </source>
</evidence>
<dbReference type="OrthoDB" id="341217at2"/>
<dbReference type="SUPFAM" id="SSF47648">
    <property type="entry name" value="Nucleoside phosphorylase/phosphoribosyltransferase N-terminal domain"/>
    <property type="match status" value="1"/>
</dbReference>
<dbReference type="SUPFAM" id="SSF54680">
    <property type="entry name" value="Pyrimidine nucleoside phosphorylase C-terminal domain"/>
    <property type="match status" value="1"/>
</dbReference>
<dbReference type="GO" id="GO:0004645">
    <property type="term" value="F:1,4-alpha-oligoglucan phosphorylase activity"/>
    <property type="evidence" value="ECO:0007669"/>
    <property type="project" value="InterPro"/>
</dbReference>
<dbReference type="EMBL" id="ARYJ01000015">
    <property type="protein sequence ID" value="KCZ83969.1"/>
    <property type="molecule type" value="Genomic_DNA"/>
</dbReference>
<dbReference type="InterPro" id="IPR036320">
    <property type="entry name" value="Glycosyl_Trfase_fam3_N_dom_sf"/>
</dbReference>
<dbReference type="eggNOG" id="COG0213">
    <property type="taxonomic scope" value="Bacteria"/>
</dbReference>
<keyword evidence="1 4" id="KW-0328">Glycosyltransferase</keyword>
<dbReference type="NCBIfam" id="TIGR02645">
    <property type="entry name" value="ARCH_P_rylase"/>
    <property type="match status" value="1"/>
</dbReference>
<proteinExistence type="inferred from homology"/>
<dbReference type="HAMAP" id="MF_00703">
    <property type="entry name" value="Thymid_phosp_2"/>
    <property type="match status" value="1"/>
</dbReference>
<dbReference type="STRING" id="1280952.HJA_16136"/>
<gene>
    <name evidence="6" type="ORF">HJA_16136</name>
</gene>
<dbReference type="Gene3D" id="3.90.1170.30">
    <property type="entry name" value="Pyrimidine nucleoside phosphorylase-like, C-terminal domain"/>
    <property type="match status" value="1"/>
</dbReference>
<dbReference type="GO" id="GO:0006206">
    <property type="term" value="P:pyrimidine nucleobase metabolic process"/>
    <property type="evidence" value="ECO:0007669"/>
    <property type="project" value="InterPro"/>
</dbReference>
<keyword evidence="7" id="KW-1185">Reference proteome</keyword>
<comment type="catalytic activity">
    <reaction evidence="3 4">
        <text>thymidine + phosphate = 2-deoxy-alpha-D-ribose 1-phosphate + thymine</text>
        <dbReference type="Rhea" id="RHEA:16037"/>
        <dbReference type="ChEBI" id="CHEBI:17748"/>
        <dbReference type="ChEBI" id="CHEBI:17821"/>
        <dbReference type="ChEBI" id="CHEBI:43474"/>
        <dbReference type="ChEBI" id="CHEBI:57259"/>
        <dbReference type="EC" id="2.4.2.4"/>
    </reaction>
</comment>
<dbReference type="Gene3D" id="3.40.1030.10">
    <property type="entry name" value="Nucleoside phosphorylase/phosphoribosyltransferase catalytic domain"/>
    <property type="match status" value="1"/>
</dbReference>
<dbReference type="SMART" id="SM00941">
    <property type="entry name" value="PYNP_C"/>
    <property type="match status" value="1"/>
</dbReference>
<reference evidence="6 7" key="1">
    <citation type="journal article" date="2014" name="Antonie Van Leeuwenhoek">
        <title>Hyphomonas beringensis sp. nov. and Hyphomonas chukchiensis sp. nov., isolated from surface seawater of the Bering Sea and Chukchi Sea.</title>
        <authorList>
            <person name="Li C."/>
            <person name="Lai Q."/>
            <person name="Li G."/>
            <person name="Dong C."/>
            <person name="Wang J."/>
            <person name="Liao Y."/>
            <person name="Shao Z."/>
        </authorList>
    </citation>
    <scope>NUCLEOTIDE SEQUENCE [LARGE SCALE GENOMIC DNA]</scope>
    <source>
        <strain evidence="6 7">VP2</strain>
    </source>
</reference>
<comment type="similarity">
    <text evidence="4">Belongs to the thymidine/pyrimidine-nucleoside phosphorylase family. Type 2 subfamily.</text>
</comment>
<dbReference type="Pfam" id="PF07831">
    <property type="entry name" value="PYNP_C"/>
    <property type="match status" value="1"/>
</dbReference>
<accession>A0A059F718</accession>
<dbReference type="InterPro" id="IPR017872">
    <property type="entry name" value="Pyrmidine_PPase_CS"/>
</dbReference>
<dbReference type="InterPro" id="IPR013466">
    <property type="entry name" value="Thymidine/AMP_Pase"/>
</dbReference>
<name>A0A059F718_9PROT</name>
<dbReference type="AlphaFoldDB" id="A0A059F718"/>
<dbReference type="PROSITE" id="PS00647">
    <property type="entry name" value="THYMID_PHOSPHORYLASE"/>
    <property type="match status" value="1"/>
</dbReference>
<dbReference type="Gene3D" id="1.20.970.50">
    <property type="match status" value="1"/>
</dbReference>
<dbReference type="GO" id="GO:0005829">
    <property type="term" value="C:cytosol"/>
    <property type="evidence" value="ECO:0007669"/>
    <property type="project" value="TreeGrafter"/>
</dbReference>
<dbReference type="InterPro" id="IPR000053">
    <property type="entry name" value="Thymidine/pyrmidine_PPase"/>
</dbReference>
<evidence type="ECO:0000256" key="1">
    <source>
        <dbReference type="ARBA" id="ARBA00022676"/>
    </source>
</evidence>